<sequence>MTLHSFSQTLTTEVPQYWFGAVDDSTALSMQHEAVQRWNAKSPAVDEFIRTQFLSIYRDLRGEAERGWAPASLAERVGAVLVLDQFPRHIYRDQVGMYGSDSLAIRLTVDGLNTPEHKTLPMVRRMFLYMPLMHSERVDDQRRCVQLFDEMREDVKTRSPQNVQFFEMSYHYARRHLEIVERFGRFPHRNEILGRPTTEAEAAFLKEPNSSF</sequence>
<comment type="caution">
    <text evidence="1">The sequence shown here is derived from an EMBL/GenBank/DDBJ whole genome shotgun (WGS) entry which is preliminary data.</text>
</comment>
<keyword evidence="2" id="KW-1185">Reference proteome</keyword>
<proteinExistence type="predicted"/>
<dbReference type="Gene3D" id="1.25.40.10">
    <property type="entry name" value="Tetratricopeptide repeat domain"/>
    <property type="match status" value="1"/>
</dbReference>
<evidence type="ECO:0000313" key="1">
    <source>
        <dbReference type="EMBL" id="MEK8032487.1"/>
    </source>
</evidence>
<dbReference type="RefSeq" id="WP_341426898.1">
    <property type="nucleotide sequence ID" value="NZ_JBBUTG010000010.1"/>
</dbReference>
<dbReference type="SUPFAM" id="SSF48452">
    <property type="entry name" value="TPR-like"/>
    <property type="match status" value="1"/>
</dbReference>
<dbReference type="InterPro" id="IPR010323">
    <property type="entry name" value="DUF924"/>
</dbReference>
<reference evidence="1 2" key="1">
    <citation type="submission" date="2024-04" db="EMBL/GenBank/DDBJ databases">
        <title>Novel species of the genus Ideonella isolated from streams.</title>
        <authorList>
            <person name="Lu H."/>
        </authorList>
    </citation>
    <scope>NUCLEOTIDE SEQUENCE [LARGE SCALE GENOMIC DNA]</scope>
    <source>
        <strain evidence="1 2">DXS29W</strain>
    </source>
</reference>
<dbReference type="InterPro" id="IPR011990">
    <property type="entry name" value="TPR-like_helical_dom_sf"/>
</dbReference>
<accession>A0ABU9BR93</accession>
<dbReference type="EMBL" id="JBBUTG010000010">
    <property type="protein sequence ID" value="MEK8032487.1"/>
    <property type="molecule type" value="Genomic_DNA"/>
</dbReference>
<evidence type="ECO:0000313" key="2">
    <source>
        <dbReference type="Proteomes" id="UP001371218"/>
    </source>
</evidence>
<name>A0ABU9BR93_9BURK</name>
<organism evidence="1 2">
    <name type="scientific">Ideonella lacteola</name>
    <dbReference type="NCBI Taxonomy" id="2984193"/>
    <lineage>
        <taxon>Bacteria</taxon>
        <taxon>Pseudomonadati</taxon>
        <taxon>Pseudomonadota</taxon>
        <taxon>Betaproteobacteria</taxon>
        <taxon>Burkholderiales</taxon>
        <taxon>Sphaerotilaceae</taxon>
        <taxon>Ideonella</taxon>
    </lineage>
</organism>
<dbReference type="Proteomes" id="UP001371218">
    <property type="component" value="Unassembled WGS sequence"/>
</dbReference>
<gene>
    <name evidence="1" type="ORF">AACH06_16810</name>
</gene>
<dbReference type="Pfam" id="PF06041">
    <property type="entry name" value="DUF924"/>
    <property type="match status" value="1"/>
</dbReference>
<dbReference type="Gene3D" id="1.20.58.320">
    <property type="entry name" value="TPR-like"/>
    <property type="match status" value="1"/>
</dbReference>
<protein>
    <submittedName>
        <fullName evidence="1">DUF924 family protein</fullName>
    </submittedName>
</protein>